<protein>
    <submittedName>
        <fullName evidence="3">von Willebrand factor type A domain-containing protein</fullName>
    </submittedName>
</protein>
<evidence type="ECO:0000256" key="1">
    <source>
        <dbReference type="SAM" id="MobiDB-lite"/>
    </source>
</evidence>
<dbReference type="Gene3D" id="3.40.50.410">
    <property type="entry name" value="von Willebrand factor, type A domain"/>
    <property type="match status" value="1"/>
</dbReference>
<dbReference type="PANTHER" id="PTHR41248:SF1">
    <property type="entry name" value="NORD PROTEIN"/>
    <property type="match status" value="1"/>
</dbReference>
<dbReference type="InterPro" id="IPR036465">
    <property type="entry name" value="vWFA_dom_sf"/>
</dbReference>
<evidence type="ECO:0000313" key="3">
    <source>
        <dbReference type="EMBL" id="SDF60922.1"/>
    </source>
</evidence>
<dbReference type="AlphaFoldDB" id="A0A1G7MGH8"/>
<organism evidence="3 4">
    <name type="scientific">Salipiger thiooxidans</name>
    <dbReference type="NCBI Taxonomy" id="282683"/>
    <lineage>
        <taxon>Bacteria</taxon>
        <taxon>Pseudomonadati</taxon>
        <taxon>Pseudomonadota</taxon>
        <taxon>Alphaproteobacteria</taxon>
        <taxon>Rhodobacterales</taxon>
        <taxon>Roseobacteraceae</taxon>
        <taxon>Salipiger</taxon>
    </lineage>
</organism>
<feature type="compositionally biased region" description="Basic and acidic residues" evidence="1">
    <location>
        <begin position="395"/>
        <end position="419"/>
    </location>
</feature>
<sequence length="742" mass="81559">MRWTPVPDGDQARWPDATRAAFPGDALDRFAAMHARLAGAGYGGEVPRVFAITARQVAERLGTEPALALGPAASRVAIKARPRIAALYLHTAAAIARKLESPAFARWQERMLDVLRAAPESLLPLLERMEMLTERLPPEALDAWIDTGLRFAGRDAAKRLAFFRLETPEARRLLERHAGEDIFRTLEQALVAGHRALWGRVPPLREALPDATGHTPRRSSFGMGVLCLPSSFPDHRGREALLYRAAMAHVGAHLDYGGAPFEVGQLKPMQIAVVSLIEDARVETLAMRDMPGLRRLWGAFHEIGPDGVATAPSLFARLARALFDPDFPRKHGWVAKGAALFEAQSGRLHDPAISRQIGNLLGNDLGQTRVHFNAKGYMVQPVYRDDNVGLWNFPDDMHEPPEQQHELPIETRDRRRAEAGEGPPNRDPPEKAPGSLSVEEVAPQDGEQLMVLPEYDYAARVERPDWVAVNRYVPGAGDPGFWQRLQERHPEALRRTSALVSQASVGQRRRLKRQAEGETLDLDAAIDAAIDLRGGRLPDHRVYEGTSAPNRSISVHLLLDSSRSTGDTTGSGSVLELERDAAGILALAMDRLGDPLAISAFSSRGREDMRITEVKKFDDRLGMATGMGLTGLRPAWSTRIGAAIRYGGRSLEQMASHRRLVLLLTDGEPSDIDVPDRAYLVADARRAVQMLSAKGIDCFCIALGDTAGGRHAEIFGRGRFVTIEDIATLPERLTALFLRLSN</sequence>
<dbReference type="PROSITE" id="PS50234">
    <property type="entry name" value="VWFA"/>
    <property type="match status" value="1"/>
</dbReference>
<reference evidence="4" key="1">
    <citation type="submission" date="2016-10" db="EMBL/GenBank/DDBJ databases">
        <authorList>
            <person name="Varghese N."/>
            <person name="Submissions S."/>
        </authorList>
    </citation>
    <scope>NUCLEOTIDE SEQUENCE [LARGE SCALE GENOMIC DNA]</scope>
    <source>
        <strain evidence="4">DSM 10146</strain>
    </source>
</reference>
<proteinExistence type="predicted"/>
<dbReference type="Proteomes" id="UP000198994">
    <property type="component" value="Unassembled WGS sequence"/>
</dbReference>
<gene>
    <name evidence="3" type="ORF">SAMN04488105_1355</name>
</gene>
<dbReference type="InterPro" id="IPR002035">
    <property type="entry name" value="VWF_A"/>
</dbReference>
<dbReference type="PANTHER" id="PTHR41248">
    <property type="entry name" value="NORD PROTEIN"/>
    <property type="match status" value="1"/>
</dbReference>
<accession>A0A1G7MGH8</accession>
<dbReference type="InterPro" id="IPR051928">
    <property type="entry name" value="NorD/CobT"/>
</dbReference>
<evidence type="ECO:0000313" key="4">
    <source>
        <dbReference type="Proteomes" id="UP000198994"/>
    </source>
</evidence>
<feature type="region of interest" description="Disordered" evidence="1">
    <location>
        <begin position="393"/>
        <end position="445"/>
    </location>
</feature>
<dbReference type="SUPFAM" id="SSF53300">
    <property type="entry name" value="vWA-like"/>
    <property type="match status" value="1"/>
</dbReference>
<dbReference type="STRING" id="282683.SAMN04488105_1355"/>
<evidence type="ECO:0000259" key="2">
    <source>
        <dbReference type="PROSITE" id="PS50234"/>
    </source>
</evidence>
<name>A0A1G7MGH8_9RHOB</name>
<dbReference type="SMART" id="SM00327">
    <property type="entry name" value="VWA"/>
    <property type="match status" value="1"/>
</dbReference>
<dbReference type="Pfam" id="PF00092">
    <property type="entry name" value="VWA"/>
    <property type="match status" value="1"/>
</dbReference>
<feature type="domain" description="VWFA" evidence="2">
    <location>
        <begin position="554"/>
        <end position="736"/>
    </location>
</feature>
<keyword evidence="4" id="KW-1185">Reference proteome</keyword>
<dbReference type="EMBL" id="FNAV01000035">
    <property type="protein sequence ID" value="SDF60922.1"/>
    <property type="molecule type" value="Genomic_DNA"/>
</dbReference>